<dbReference type="OrthoDB" id="3567645at2"/>
<keyword evidence="2" id="KW-0238">DNA-binding</keyword>
<dbReference type="Proteomes" id="UP000249340">
    <property type="component" value="Chromosome"/>
</dbReference>
<keyword evidence="1" id="KW-0805">Transcription regulation</keyword>
<name>A0A345SR34_9ACTN</name>
<evidence type="ECO:0000313" key="5">
    <source>
        <dbReference type="EMBL" id="AXI76189.1"/>
    </source>
</evidence>
<gene>
    <name evidence="5" type="ORF">C7M71_000570</name>
</gene>
<dbReference type="Gene3D" id="1.20.120.530">
    <property type="entry name" value="GntR ligand-binding domain-like"/>
    <property type="match status" value="1"/>
</dbReference>
<dbReference type="CDD" id="cd07377">
    <property type="entry name" value="WHTH_GntR"/>
    <property type="match status" value="1"/>
</dbReference>
<dbReference type="GO" id="GO:0003700">
    <property type="term" value="F:DNA-binding transcription factor activity"/>
    <property type="evidence" value="ECO:0007669"/>
    <property type="project" value="InterPro"/>
</dbReference>
<dbReference type="InterPro" id="IPR011711">
    <property type="entry name" value="GntR_C"/>
</dbReference>
<dbReference type="PRINTS" id="PR00035">
    <property type="entry name" value="HTHGNTR"/>
</dbReference>
<feature type="domain" description="HTH gntR-type" evidence="4">
    <location>
        <begin position="29"/>
        <end position="99"/>
    </location>
</feature>
<keyword evidence="3" id="KW-0804">Transcription</keyword>
<dbReference type="SUPFAM" id="SSF48008">
    <property type="entry name" value="GntR ligand-binding domain-like"/>
    <property type="match status" value="1"/>
</dbReference>
<evidence type="ECO:0000256" key="2">
    <source>
        <dbReference type="ARBA" id="ARBA00023125"/>
    </source>
</evidence>
<dbReference type="GO" id="GO:0003677">
    <property type="term" value="F:DNA binding"/>
    <property type="evidence" value="ECO:0007669"/>
    <property type="project" value="UniProtKB-KW"/>
</dbReference>
<sequence>MAQAARDVSTGMLMPQAERMRVGRQVRVPKTAELIAAALRRQIVHRELEPGDALPSESSLMEQFGVSRPTLREAYRVLESEGLINVRRGAHGGARVTAPDAEVAARYAGLILEYREATLADVYRASAVLEPPCARSLANKHTATALNRLRAAVEAEKAVLDDPMALVAAQDAFHALLVELAGNQTLNLLSSMLRYIVDRANAAHLADALDSEVHKSQSRKAHRTHVKLVDLIAAGKADEAEKLWARHITAADDAVNAAGSKTLLDLLN</sequence>
<dbReference type="PANTHER" id="PTHR43537">
    <property type="entry name" value="TRANSCRIPTIONAL REGULATOR, GNTR FAMILY"/>
    <property type="match status" value="1"/>
</dbReference>
<dbReference type="PANTHER" id="PTHR43537:SF5">
    <property type="entry name" value="UXU OPERON TRANSCRIPTIONAL REGULATOR"/>
    <property type="match status" value="1"/>
</dbReference>
<evidence type="ECO:0000256" key="3">
    <source>
        <dbReference type="ARBA" id="ARBA00023163"/>
    </source>
</evidence>
<dbReference type="InterPro" id="IPR008920">
    <property type="entry name" value="TF_FadR/GntR_C"/>
</dbReference>
<evidence type="ECO:0000256" key="1">
    <source>
        <dbReference type="ARBA" id="ARBA00023015"/>
    </source>
</evidence>
<dbReference type="InterPro" id="IPR000524">
    <property type="entry name" value="Tscrpt_reg_HTH_GntR"/>
</dbReference>
<dbReference type="SUPFAM" id="SSF46785">
    <property type="entry name" value="Winged helix' DNA-binding domain"/>
    <property type="match status" value="1"/>
</dbReference>
<dbReference type="EMBL" id="CP031264">
    <property type="protein sequence ID" value="AXI76189.1"/>
    <property type="molecule type" value="Genomic_DNA"/>
</dbReference>
<dbReference type="Pfam" id="PF00392">
    <property type="entry name" value="GntR"/>
    <property type="match status" value="1"/>
</dbReference>
<dbReference type="AlphaFoldDB" id="A0A345SR34"/>
<evidence type="ECO:0000313" key="6">
    <source>
        <dbReference type="Proteomes" id="UP000249340"/>
    </source>
</evidence>
<reference evidence="6" key="1">
    <citation type="submission" date="2018-07" db="EMBL/GenBank/DDBJ databases">
        <title>Streptacidiphilus bronchialis DSM 106435 chromosome.</title>
        <authorList>
            <person name="Batra D."/>
            <person name="Gulvik C.A."/>
        </authorList>
    </citation>
    <scope>NUCLEOTIDE SEQUENCE [LARGE SCALE GENOMIC DNA]</scope>
    <source>
        <strain evidence="6">DSM 106435</strain>
    </source>
</reference>
<keyword evidence="6" id="KW-1185">Reference proteome</keyword>
<proteinExistence type="predicted"/>
<dbReference type="Pfam" id="PF07729">
    <property type="entry name" value="FCD"/>
    <property type="match status" value="1"/>
</dbReference>
<dbReference type="SMART" id="SM00895">
    <property type="entry name" value="FCD"/>
    <property type="match status" value="1"/>
</dbReference>
<organism evidence="5 6">
    <name type="scientific">Peterkaempfera bronchialis</name>
    <dbReference type="NCBI Taxonomy" id="2126346"/>
    <lineage>
        <taxon>Bacteria</taxon>
        <taxon>Bacillati</taxon>
        <taxon>Actinomycetota</taxon>
        <taxon>Actinomycetes</taxon>
        <taxon>Kitasatosporales</taxon>
        <taxon>Streptomycetaceae</taxon>
        <taxon>Peterkaempfera</taxon>
    </lineage>
</organism>
<dbReference type="Gene3D" id="1.10.10.10">
    <property type="entry name" value="Winged helix-like DNA-binding domain superfamily/Winged helix DNA-binding domain"/>
    <property type="match status" value="1"/>
</dbReference>
<dbReference type="SMART" id="SM00345">
    <property type="entry name" value="HTH_GNTR"/>
    <property type="match status" value="1"/>
</dbReference>
<dbReference type="PROSITE" id="PS50949">
    <property type="entry name" value="HTH_GNTR"/>
    <property type="match status" value="1"/>
</dbReference>
<protein>
    <submittedName>
        <fullName evidence="5">FadR family transcriptional regulator</fullName>
    </submittedName>
</protein>
<dbReference type="InterPro" id="IPR036390">
    <property type="entry name" value="WH_DNA-bd_sf"/>
</dbReference>
<accession>A0A345SR34</accession>
<dbReference type="InterPro" id="IPR036388">
    <property type="entry name" value="WH-like_DNA-bd_sf"/>
</dbReference>
<dbReference type="KEGG" id="stri:C7M71_000570"/>
<evidence type="ECO:0000259" key="4">
    <source>
        <dbReference type="PROSITE" id="PS50949"/>
    </source>
</evidence>